<dbReference type="Gene3D" id="2.40.320.10">
    <property type="entry name" value="Hypothetical Protein Pfu-838710-001"/>
    <property type="match status" value="1"/>
</dbReference>
<dbReference type="EMBL" id="CP018911">
    <property type="protein sequence ID" value="AZU05225.1"/>
    <property type="molecule type" value="Genomic_DNA"/>
</dbReference>
<dbReference type="SMART" id="SM01118">
    <property type="entry name" value="CYTH"/>
    <property type="match status" value="1"/>
</dbReference>
<dbReference type="SUPFAM" id="SSF55154">
    <property type="entry name" value="CYTH-like phosphatases"/>
    <property type="match status" value="1"/>
</dbReference>
<dbReference type="AlphaFoldDB" id="A0A3T0ED42"/>
<dbReference type="PROSITE" id="PS51707">
    <property type="entry name" value="CYTH"/>
    <property type="match status" value="1"/>
</dbReference>
<gene>
    <name evidence="1" type="ORF">X907_2715</name>
</gene>
<sequence length="164" mass="18645">MIAVKYGRLERERKFLLAGVPDLPSGAEEIYIVDTYFQNTRLRLRETRTPGGEAAFKLTFKHQLSSDQHWINSFSIDAGEARLLRSRLDGAELRKTRWRWAEENDRMLCVDIFDGALRGLCVLEVEAMSDEHLQSFQPAMPVATEITSDILFSGGHLAVHGRPI</sequence>
<dbReference type="Proteomes" id="UP000286954">
    <property type="component" value="Chromosome"/>
</dbReference>
<dbReference type="InterPro" id="IPR023577">
    <property type="entry name" value="CYTH_domain"/>
</dbReference>
<evidence type="ECO:0000313" key="1">
    <source>
        <dbReference type="EMBL" id="AZU05225.1"/>
    </source>
</evidence>
<dbReference type="KEGG" id="gak:X907_2715"/>
<accession>A0A3T0ED42</accession>
<protein>
    <submittedName>
        <fullName evidence="1">Uncharacterized protein</fullName>
    </submittedName>
</protein>
<dbReference type="InterPro" id="IPR033469">
    <property type="entry name" value="CYTH-like_dom_sf"/>
</dbReference>
<keyword evidence="2" id="KW-1185">Reference proteome</keyword>
<name>A0A3T0ED42_9PROT</name>
<dbReference type="OrthoDB" id="9805588at2"/>
<evidence type="ECO:0000313" key="2">
    <source>
        <dbReference type="Proteomes" id="UP000286954"/>
    </source>
</evidence>
<reference evidence="1 2" key="1">
    <citation type="submission" date="2016-12" db="EMBL/GenBank/DDBJ databases">
        <title>The genome of dimorphic prosthecate Glycocaulis alkaliphilus 6b-8t, isolated from crude oil dictates its adaptability in petroleum environments.</title>
        <authorList>
            <person name="Wu X.-L."/>
            <person name="Geng S."/>
        </authorList>
    </citation>
    <scope>NUCLEOTIDE SEQUENCE [LARGE SCALE GENOMIC DNA]</scope>
    <source>
        <strain evidence="1 2">6B-8</strain>
    </source>
</reference>
<proteinExistence type="predicted"/>
<organism evidence="1 2">
    <name type="scientific">Glycocaulis alkaliphilus</name>
    <dbReference type="NCBI Taxonomy" id="1434191"/>
    <lineage>
        <taxon>Bacteria</taxon>
        <taxon>Pseudomonadati</taxon>
        <taxon>Pseudomonadota</taxon>
        <taxon>Alphaproteobacteria</taxon>
        <taxon>Maricaulales</taxon>
        <taxon>Maricaulaceae</taxon>
        <taxon>Glycocaulis</taxon>
    </lineage>
</organism>